<dbReference type="EMBL" id="JACBYW010000007">
    <property type="protein sequence ID" value="NYH80366.1"/>
    <property type="molecule type" value="Genomic_DNA"/>
</dbReference>
<protein>
    <submittedName>
        <fullName evidence="2">Uncharacterized protein</fullName>
    </submittedName>
</protein>
<gene>
    <name evidence="2" type="ORF">FHR84_003723</name>
</gene>
<evidence type="ECO:0000313" key="3">
    <source>
        <dbReference type="Proteomes" id="UP000548304"/>
    </source>
</evidence>
<evidence type="ECO:0000313" key="2">
    <source>
        <dbReference type="EMBL" id="NYH80366.1"/>
    </source>
</evidence>
<reference evidence="2 3" key="1">
    <citation type="submission" date="2020-07" db="EMBL/GenBank/DDBJ databases">
        <title>Genomic Encyclopedia of Type Strains, Phase III (KMG-III): the genomes of soil and plant-associated and newly described type strains.</title>
        <authorList>
            <person name="Whitman W."/>
        </authorList>
    </citation>
    <scope>NUCLEOTIDE SEQUENCE [LARGE SCALE GENOMIC DNA]</scope>
    <source>
        <strain evidence="2 3">CECT 8576</strain>
    </source>
</reference>
<dbReference type="Proteomes" id="UP000548304">
    <property type="component" value="Unassembled WGS sequence"/>
</dbReference>
<feature type="region of interest" description="Disordered" evidence="1">
    <location>
        <begin position="1"/>
        <end position="20"/>
    </location>
</feature>
<dbReference type="RefSeq" id="WP_179536723.1">
    <property type="nucleotide sequence ID" value="NZ_JACBYW010000007.1"/>
</dbReference>
<comment type="caution">
    <text evidence="2">The sequence shown here is derived from an EMBL/GenBank/DDBJ whole genome shotgun (WGS) entry which is preliminary data.</text>
</comment>
<evidence type="ECO:0000256" key="1">
    <source>
        <dbReference type="SAM" id="MobiDB-lite"/>
    </source>
</evidence>
<keyword evidence="3" id="KW-1185">Reference proteome</keyword>
<accession>A0A852Z9Z8</accession>
<proteinExistence type="predicted"/>
<name>A0A852Z9Z8_9ACTN</name>
<sequence length="157" mass="16884">MGSQHFSVDSDELERAETGVRDAVDELDKIAPFDVGANDGRGLRGYVDNNASAAGDDELEGALLVFGRSWEWGAKYLVEDGLETADALAETNENYRAADEQAGGFLDRVGHVMTGDPTKTYEQAQQDGSTPDISERAATAAETGDAGWFQQMGEKVF</sequence>
<dbReference type="AlphaFoldDB" id="A0A852Z9Z8"/>
<organism evidence="2 3">
    <name type="scientific">Actinopolyspora biskrensis</name>
    <dbReference type="NCBI Taxonomy" id="1470178"/>
    <lineage>
        <taxon>Bacteria</taxon>
        <taxon>Bacillati</taxon>
        <taxon>Actinomycetota</taxon>
        <taxon>Actinomycetes</taxon>
        <taxon>Actinopolysporales</taxon>
        <taxon>Actinopolysporaceae</taxon>
        <taxon>Actinopolyspora</taxon>
    </lineage>
</organism>